<sequence length="166" mass="19287">MLRLYLSCTTKLWRQFREGTNQMALTWVVGRGWPWWLGLCNPLAVAPKEVAHPQARGLWPHEDSSQQAVHPQHGEYMEFRWIHYSFHDEVLNGRNFVVKHRIHASQMILLGGIINRQRNDMNRLSNNLTVFRAKFLWCNNGSNMKAGPNSDIGSEIKKPNKVSVIR</sequence>
<evidence type="ECO:0000313" key="1">
    <source>
        <dbReference type="EMBL" id="KII60271.1"/>
    </source>
</evidence>
<organism evidence="1 2">
    <name type="scientific">Thelohanellus kitauei</name>
    <name type="common">Myxosporean</name>
    <dbReference type="NCBI Taxonomy" id="669202"/>
    <lineage>
        <taxon>Eukaryota</taxon>
        <taxon>Metazoa</taxon>
        <taxon>Cnidaria</taxon>
        <taxon>Myxozoa</taxon>
        <taxon>Myxosporea</taxon>
        <taxon>Bivalvulida</taxon>
        <taxon>Platysporina</taxon>
        <taxon>Myxobolidae</taxon>
        <taxon>Thelohanellus</taxon>
    </lineage>
</organism>
<gene>
    <name evidence="1" type="ORF">RF11_15368</name>
</gene>
<dbReference type="AlphaFoldDB" id="A0A0C2MET3"/>
<name>A0A0C2MET3_THEKT</name>
<accession>A0A0C2MET3</accession>
<evidence type="ECO:0000313" key="2">
    <source>
        <dbReference type="Proteomes" id="UP000031668"/>
    </source>
</evidence>
<keyword evidence="2" id="KW-1185">Reference proteome</keyword>
<dbReference type="Proteomes" id="UP000031668">
    <property type="component" value="Unassembled WGS sequence"/>
</dbReference>
<reference evidence="1 2" key="1">
    <citation type="journal article" date="2014" name="Genome Biol. Evol.">
        <title>The genome of the myxosporean Thelohanellus kitauei shows adaptations to nutrient acquisition within its fish host.</title>
        <authorList>
            <person name="Yang Y."/>
            <person name="Xiong J."/>
            <person name="Zhou Z."/>
            <person name="Huo F."/>
            <person name="Miao W."/>
            <person name="Ran C."/>
            <person name="Liu Y."/>
            <person name="Zhang J."/>
            <person name="Feng J."/>
            <person name="Wang M."/>
            <person name="Wang M."/>
            <person name="Wang L."/>
            <person name="Yao B."/>
        </authorList>
    </citation>
    <scope>NUCLEOTIDE SEQUENCE [LARGE SCALE GENOMIC DNA]</scope>
    <source>
        <strain evidence="1">Wuqing</strain>
    </source>
</reference>
<proteinExistence type="predicted"/>
<dbReference type="EMBL" id="JWZT01005709">
    <property type="protein sequence ID" value="KII60271.1"/>
    <property type="molecule type" value="Genomic_DNA"/>
</dbReference>
<comment type="caution">
    <text evidence="1">The sequence shown here is derived from an EMBL/GenBank/DDBJ whole genome shotgun (WGS) entry which is preliminary data.</text>
</comment>
<protein>
    <submittedName>
        <fullName evidence="1">Uncharacterized protein</fullName>
    </submittedName>
</protein>